<comment type="caution">
    <text evidence="1">The sequence shown here is derived from an EMBL/GenBank/DDBJ whole genome shotgun (WGS) entry which is preliminary data.</text>
</comment>
<protein>
    <submittedName>
        <fullName evidence="1">Uncharacterized protein</fullName>
    </submittedName>
</protein>
<name>A0A7J9C0Y4_GOSGO</name>
<reference evidence="1 2" key="1">
    <citation type="journal article" date="2019" name="Genome Biol. Evol.">
        <title>Insights into the evolution of the New World diploid cottons (Gossypium, subgenus Houzingenia) based on genome sequencing.</title>
        <authorList>
            <person name="Grover C.E."/>
            <person name="Arick M.A. 2nd"/>
            <person name="Thrash A."/>
            <person name="Conover J.L."/>
            <person name="Sanders W.S."/>
            <person name="Peterson D.G."/>
            <person name="Frelichowski J.E."/>
            <person name="Scheffler J.A."/>
            <person name="Scheffler B.E."/>
            <person name="Wendel J.F."/>
        </authorList>
    </citation>
    <scope>NUCLEOTIDE SEQUENCE [LARGE SCALE GENOMIC DNA]</scope>
    <source>
        <strain evidence="1">5</strain>
        <tissue evidence="1">Leaf</tissue>
    </source>
</reference>
<proteinExistence type="predicted"/>
<organism evidence="1 2">
    <name type="scientific">Gossypium gossypioides</name>
    <name type="common">Mexican cotton</name>
    <name type="synonym">Selera gossypioides</name>
    <dbReference type="NCBI Taxonomy" id="34282"/>
    <lineage>
        <taxon>Eukaryota</taxon>
        <taxon>Viridiplantae</taxon>
        <taxon>Streptophyta</taxon>
        <taxon>Embryophyta</taxon>
        <taxon>Tracheophyta</taxon>
        <taxon>Spermatophyta</taxon>
        <taxon>Magnoliopsida</taxon>
        <taxon>eudicotyledons</taxon>
        <taxon>Gunneridae</taxon>
        <taxon>Pentapetalae</taxon>
        <taxon>rosids</taxon>
        <taxon>malvids</taxon>
        <taxon>Malvales</taxon>
        <taxon>Malvaceae</taxon>
        <taxon>Malvoideae</taxon>
        <taxon>Gossypium</taxon>
    </lineage>
</organism>
<evidence type="ECO:0000313" key="2">
    <source>
        <dbReference type="Proteomes" id="UP000593579"/>
    </source>
</evidence>
<accession>A0A7J9C0Y4</accession>
<gene>
    <name evidence="1" type="ORF">Gogos_015149</name>
</gene>
<sequence>MISNDIDHLVVLEEPSSKINALLEDNIRSSILMEPS</sequence>
<dbReference type="EMBL" id="JABEZY010000007">
    <property type="protein sequence ID" value="MBA0742047.1"/>
    <property type="molecule type" value="Genomic_DNA"/>
</dbReference>
<dbReference type="Proteomes" id="UP000593579">
    <property type="component" value="Unassembled WGS sequence"/>
</dbReference>
<dbReference type="AlphaFoldDB" id="A0A7J9C0Y4"/>
<keyword evidence="2" id="KW-1185">Reference proteome</keyword>
<evidence type="ECO:0000313" key="1">
    <source>
        <dbReference type="EMBL" id="MBA0742047.1"/>
    </source>
</evidence>
<feature type="non-terminal residue" evidence="1">
    <location>
        <position position="36"/>
    </location>
</feature>